<dbReference type="GlyGen" id="A0A338P6T0">
    <property type="glycosylation" value="2 sites, 2 N-linked glycans (2 sites)"/>
</dbReference>
<evidence type="ECO:0000313" key="15">
    <source>
        <dbReference type="Ensembl" id="ENSMUSP00000156117.2"/>
    </source>
</evidence>
<keyword evidence="7" id="KW-0297">G-protein coupled receptor</keyword>
<evidence type="ECO:0000256" key="5">
    <source>
        <dbReference type="ARBA" id="ARBA00022729"/>
    </source>
</evidence>
<feature type="signal peptide" evidence="13">
    <location>
        <begin position="1"/>
        <end position="19"/>
    </location>
</feature>
<dbReference type="InterPro" id="IPR004073">
    <property type="entry name" value="GPCR_3_vmron_rcpt_2"/>
</dbReference>
<dbReference type="CTD" id="328759"/>
<keyword evidence="11" id="KW-0807">Transducer</keyword>
<proteinExistence type="inferred from homology"/>
<dbReference type="Gene3D" id="2.10.50.30">
    <property type="entry name" value="GPCR, family 3, nine cysteines domain"/>
    <property type="match status" value="1"/>
</dbReference>
<dbReference type="PRINTS" id="PR01535">
    <property type="entry name" value="VOMERONASL2R"/>
</dbReference>
<dbReference type="STRING" id="10090.ENSMUSP00000156117"/>
<feature type="transmembrane region" description="Helical" evidence="12">
    <location>
        <begin position="777"/>
        <end position="797"/>
    </location>
</feature>
<evidence type="ECO:0000256" key="6">
    <source>
        <dbReference type="ARBA" id="ARBA00022989"/>
    </source>
</evidence>
<dbReference type="SMR" id="A0A338P6T0"/>
<dbReference type="OrthoDB" id="5984008at2759"/>
<dbReference type="RefSeq" id="NP_001096051.1">
    <property type="nucleotide sequence ID" value="NM_001102581.1"/>
</dbReference>
<dbReference type="Pfam" id="PF07562">
    <property type="entry name" value="NCD3G"/>
    <property type="match status" value="1"/>
</dbReference>
<reference evidence="15 17" key="1">
    <citation type="journal article" date="2009" name="PLoS Biol.">
        <title>Lineage-specific biology revealed by a finished genome assembly of the mouse.</title>
        <authorList>
            <consortium name="Mouse Genome Sequencing Consortium"/>
            <person name="Church D.M."/>
            <person name="Goodstadt L."/>
            <person name="Hillier L.W."/>
            <person name="Zody M.C."/>
            <person name="Goldstein S."/>
            <person name="She X."/>
            <person name="Bult C.J."/>
            <person name="Agarwala R."/>
            <person name="Cherry J.L."/>
            <person name="DiCuccio M."/>
            <person name="Hlavina W."/>
            <person name="Kapustin Y."/>
            <person name="Meric P."/>
            <person name="Maglott D."/>
            <person name="Birtle Z."/>
            <person name="Marques A.C."/>
            <person name="Graves T."/>
            <person name="Zhou S."/>
            <person name="Teague B."/>
            <person name="Potamousis K."/>
            <person name="Churas C."/>
            <person name="Place M."/>
            <person name="Herschleb J."/>
            <person name="Runnheim R."/>
            <person name="Forrest D."/>
            <person name="Amos-Landgraf J."/>
            <person name="Schwartz D.C."/>
            <person name="Cheng Z."/>
            <person name="Lindblad-Toh K."/>
            <person name="Eichler E.E."/>
            <person name="Ponting C.P."/>
        </authorList>
    </citation>
    <scope>NUCLEOTIDE SEQUENCE [LARGE SCALE GENOMIC DNA]</scope>
    <source>
        <strain evidence="15 17">C57BL/6J</strain>
    </source>
</reference>
<evidence type="ECO:0000256" key="11">
    <source>
        <dbReference type="ARBA" id="ARBA00023224"/>
    </source>
</evidence>
<dbReference type="OMA" id="KINERRW"/>
<dbReference type="InterPro" id="IPR028082">
    <property type="entry name" value="Peripla_BP_I"/>
</dbReference>
<keyword evidence="5 13" id="KW-0732">Signal</keyword>
<sequence length="845" mass="97082">MFSWIFIFWFLQINKFVSAANYIISSCYYKISEEFHHEGDVVIGAFLPLHTFHTGKKKPHSTIPYYYLDNKIQYNFKNYQYILALQFAIEEINGNPNLLPNISLGFDFYNVRFTGKYILDITFNWLTALGDGNHIPNYNCKKRNFTAALRGTSWITSAQIGTLLQLFKFPQITFGPYDLLLSDHGQYPSLYQMAPKDTSLSLAIVSLMVHFRWSWVGLILPDDHKGNKILSDFREEMERKDICLAFVKMTSETWTSYFYKFWENIDETNVTIIYGDIDSLEGVMRNIEQRLLTWNIWIMNIEHHVIDRADYFMLDSFHGSLIFKHHYRENFEFTKFIQRVNPNKYPEDIYLPKLWYLFFKCSFSATNCHVLENCQTNASLDVFPRHIFDVAMNAESTSIYNGVYAVAHSLHEMRLQQLQMQPYENGKGMVFFPWQLNTFLKHIEVRDKKSLDWRQKIDTEYDILNIWNLPKGLGLKVKIGSFSANAPQGQQLSLSEQMIQWPAIFSEIPQSVCSESCGLGFRKVTMKGKAICCYKCTPCAVNEISNETDVDQCVKCPESHYANTEKSNCFQKSVSFLAYEDPLGMVLVSIALCLSTLTVFVIGIFVKHRETPIVKANNRALSYILLVTLTFCFLCSLNFIGKPTTAACILQQTTFAVAFTVALATVLAKAITVVLAFKVSFPGRMVRWLMISRGPNYIIPICTLIQLLLCGIWMATSPPFIDQDAHTEYGHIIILCNKGSAVAFHSVLGYLCFMALGSYAMAFLSRNLPDTFNESKFLSFSMLVFFCVWITFLPVYHSTKGKVMVAMEIFSILASSTALLAFIFGPKCYIILLRPDKNSFNHIRK</sequence>
<dbReference type="PANTHER" id="PTHR24061">
    <property type="entry name" value="CALCIUM-SENSING RECEPTOR-RELATED"/>
    <property type="match status" value="1"/>
</dbReference>
<evidence type="ECO:0000256" key="3">
    <source>
        <dbReference type="ARBA" id="ARBA00022475"/>
    </source>
</evidence>
<protein>
    <submittedName>
        <fullName evidence="15">Vomeronasal 2, receptor 95</fullName>
    </submittedName>
</protein>
<evidence type="ECO:0000256" key="8">
    <source>
        <dbReference type="ARBA" id="ARBA00023136"/>
    </source>
</evidence>
<organism evidence="15 17">
    <name type="scientific">Mus musculus</name>
    <name type="common">Mouse</name>
    <dbReference type="NCBI Taxonomy" id="10090"/>
    <lineage>
        <taxon>Eukaryota</taxon>
        <taxon>Metazoa</taxon>
        <taxon>Chordata</taxon>
        <taxon>Craniata</taxon>
        <taxon>Vertebrata</taxon>
        <taxon>Euteleostomi</taxon>
        <taxon>Mammalia</taxon>
        <taxon>Eutheria</taxon>
        <taxon>Euarchontoglires</taxon>
        <taxon>Glires</taxon>
        <taxon>Rodentia</taxon>
        <taxon>Myomorpha</taxon>
        <taxon>Muroidea</taxon>
        <taxon>Muridae</taxon>
        <taxon>Murinae</taxon>
        <taxon>Mus</taxon>
        <taxon>Mus</taxon>
    </lineage>
</organism>
<dbReference type="InterPro" id="IPR011500">
    <property type="entry name" value="GPCR_3_9-Cys_dom"/>
</dbReference>
<dbReference type="InterPro" id="IPR001828">
    <property type="entry name" value="ANF_lig-bd_rcpt"/>
</dbReference>
<dbReference type="PROSITE" id="PS50259">
    <property type="entry name" value="G_PROTEIN_RECEP_F3_4"/>
    <property type="match status" value="1"/>
</dbReference>
<dbReference type="PRINTS" id="PR00248">
    <property type="entry name" value="GPCRMGR"/>
</dbReference>
<dbReference type="jPOST" id="A0A338P6T0"/>
<dbReference type="FunFam" id="3.40.50.2300:FF:000024">
    <property type="entry name" value="Vomeronasal 2, receptor 73"/>
    <property type="match status" value="1"/>
</dbReference>
<dbReference type="KEGG" id="mmu:328759"/>
<dbReference type="InParanoid" id="A0A338P6T0"/>
<dbReference type="GeneTree" id="ENSGT00950000183069"/>
<dbReference type="InterPro" id="IPR000068">
    <property type="entry name" value="GPCR_3_Ca_sens_rcpt-rel"/>
</dbReference>
<dbReference type="InterPro" id="IPR017978">
    <property type="entry name" value="GPCR_3_C"/>
</dbReference>
<reference evidence="15 17" key="2">
    <citation type="journal article" date="2011" name="PLoS Biol.">
        <title>Modernizing reference genome assemblies.</title>
        <authorList>
            <person name="Church D.M."/>
            <person name="Schneider V.A."/>
            <person name="Graves T."/>
            <person name="Auger K."/>
            <person name="Cunningham F."/>
            <person name="Bouk N."/>
            <person name="Chen H.C."/>
            <person name="Agarwala R."/>
            <person name="McLaren W.M."/>
            <person name="Ritchie G.R."/>
            <person name="Albracht D."/>
            <person name="Kremitzki M."/>
            <person name="Rock S."/>
            <person name="Kotkiewicz H."/>
            <person name="Kremitzki C."/>
            <person name="Wollam A."/>
            <person name="Trani L."/>
            <person name="Fulton L."/>
            <person name="Fulton R."/>
            <person name="Matthews L."/>
            <person name="Whitehead S."/>
            <person name="Chow W."/>
            <person name="Torrance J."/>
            <person name="Dunn M."/>
            <person name="Harden G."/>
            <person name="Threadgold G."/>
            <person name="Wood J."/>
            <person name="Collins J."/>
            <person name="Heath P."/>
            <person name="Griffiths G."/>
            <person name="Pelan S."/>
            <person name="Grafham D."/>
            <person name="Eichler E.E."/>
            <person name="Weinstock G."/>
            <person name="Mardis E.R."/>
            <person name="Wilson R.K."/>
            <person name="Howe K."/>
            <person name="Flicek P."/>
            <person name="Hubbard T."/>
        </authorList>
    </citation>
    <scope>NUCLEOTIDE SEQUENCE [LARGE SCALE GENOMIC DNA]</scope>
    <source>
        <strain evidence="15 17">C57BL/6J</strain>
    </source>
</reference>
<keyword evidence="8 12" id="KW-0472">Membrane</keyword>
<dbReference type="ExpressionAtlas" id="A0A338P6T0">
    <property type="expression patterns" value="baseline and differential"/>
</dbReference>
<evidence type="ECO:0000256" key="12">
    <source>
        <dbReference type="SAM" id="Phobius"/>
    </source>
</evidence>
<comment type="similarity">
    <text evidence="2">Belongs to the G-protein coupled receptor 3 family.</text>
</comment>
<evidence type="ECO:0000313" key="16">
    <source>
        <dbReference type="MGI" id="MGI:3761354"/>
    </source>
</evidence>
<reference evidence="15" key="4">
    <citation type="submission" date="2025-09" db="UniProtKB">
        <authorList>
            <consortium name="Ensembl"/>
        </authorList>
    </citation>
    <scope>IDENTIFICATION</scope>
    <source>
        <strain evidence="15">C57BL/6J</strain>
    </source>
</reference>
<evidence type="ECO:0000256" key="2">
    <source>
        <dbReference type="ARBA" id="ARBA00007242"/>
    </source>
</evidence>
<dbReference type="PANTHER" id="PTHR24061:SF570">
    <property type="entry name" value="VOMERONASAL 2, RECEPTOR 100-RELATED"/>
    <property type="match status" value="1"/>
</dbReference>
<name>A0A338P6T0_MOUSE</name>
<evidence type="ECO:0000256" key="9">
    <source>
        <dbReference type="ARBA" id="ARBA00023170"/>
    </source>
</evidence>
<dbReference type="Pfam" id="PF00003">
    <property type="entry name" value="7tm_3"/>
    <property type="match status" value="1"/>
</dbReference>
<comment type="subcellular location">
    <subcellularLocation>
        <location evidence="1">Cell membrane</location>
        <topology evidence="1">Multi-pass membrane protein</topology>
    </subcellularLocation>
</comment>
<feature type="chain" id="PRO_5016375678" evidence="13">
    <location>
        <begin position="20"/>
        <end position="845"/>
    </location>
</feature>
<dbReference type="CDD" id="cd06365">
    <property type="entry name" value="PBP1_pheromone_receptor"/>
    <property type="match status" value="1"/>
</dbReference>
<evidence type="ECO:0000259" key="14">
    <source>
        <dbReference type="PROSITE" id="PS50259"/>
    </source>
</evidence>
<evidence type="ECO:0000256" key="10">
    <source>
        <dbReference type="ARBA" id="ARBA00023180"/>
    </source>
</evidence>
<dbReference type="SUPFAM" id="SSF53822">
    <property type="entry name" value="Periplasmic binding protein-like I"/>
    <property type="match status" value="1"/>
</dbReference>
<dbReference type="GO" id="GO:0005886">
    <property type="term" value="C:plasma membrane"/>
    <property type="evidence" value="ECO:0000318"/>
    <property type="project" value="GO_Central"/>
</dbReference>
<feature type="transmembrane region" description="Helical" evidence="12">
    <location>
        <begin position="697"/>
        <end position="715"/>
    </location>
</feature>
<feature type="domain" description="G-protein coupled receptors family 3 profile" evidence="14">
    <location>
        <begin position="583"/>
        <end position="845"/>
    </location>
</feature>
<gene>
    <name evidence="15 16" type="primary">Vmn2r95</name>
</gene>
<feature type="transmembrane region" description="Helical" evidence="12">
    <location>
        <begin position="583"/>
        <end position="608"/>
    </location>
</feature>
<dbReference type="AlphaFoldDB" id="A0A338P6T0"/>
<dbReference type="Proteomes" id="UP000000589">
    <property type="component" value="Chromosome 17"/>
</dbReference>
<keyword evidence="17" id="KW-1185">Reference proteome</keyword>
<feature type="transmembrane region" description="Helical" evidence="12">
    <location>
        <begin position="653"/>
        <end position="677"/>
    </location>
</feature>
<dbReference type="MGI" id="MGI:3761354">
    <property type="gene designation" value="Vmn2r95"/>
</dbReference>
<dbReference type="VEuPathDB" id="HostDB:ENSMUSG00000091631"/>
<accession>A0A338P6T0</accession>
<keyword evidence="3" id="KW-1003">Cell membrane</keyword>
<evidence type="ECO:0000256" key="1">
    <source>
        <dbReference type="ARBA" id="ARBA00004651"/>
    </source>
</evidence>
<dbReference type="PaxDb" id="10090-ENSMUSP00000126106"/>
<evidence type="ECO:0000256" key="4">
    <source>
        <dbReference type="ARBA" id="ARBA00022692"/>
    </source>
</evidence>
<evidence type="ECO:0000256" key="7">
    <source>
        <dbReference type="ARBA" id="ARBA00023040"/>
    </source>
</evidence>
<dbReference type="FunFam" id="2.10.50.30:FF:000002">
    <property type="entry name" value="Vomeronasal 2 receptor, h1"/>
    <property type="match status" value="1"/>
</dbReference>
<dbReference type="CDD" id="cd15283">
    <property type="entry name" value="7tmC_V2R_pheromone"/>
    <property type="match status" value="1"/>
</dbReference>
<feature type="transmembrane region" description="Helical" evidence="12">
    <location>
        <begin position="747"/>
        <end position="765"/>
    </location>
</feature>
<reference evidence="15" key="3">
    <citation type="submission" date="2025-08" db="UniProtKB">
        <authorList>
            <consortium name="Ensembl"/>
        </authorList>
    </citation>
    <scope>IDENTIFICATION</scope>
    <source>
        <strain evidence="15">C57BL/6J</strain>
    </source>
</reference>
<dbReference type="Gene3D" id="3.40.50.2300">
    <property type="match status" value="2"/>
</dbReference>
<dbReference type="FunFam" id="3.40.50.2300:FF:000123">
    <property type="entry name" value="Vomeronasal 2, receptor 105"/>
    <property type="match status" value="1"/>
</dbReference>
<keyword evidence="10" id="KW-0325">Glycoprotein</keyword>
<evidence type="ECO:0000256" key="13">
    <source>
        <dbReference type="SAM" id="SignalP"/>
    </source>
</evidence>
<feature type="transmembrane region" description="Helical" evidence="12">
    <location>
        <begin position="620"/>
        <end position="641"/>
    </location>
</feature>
<evidence type="ECO:0000313" key="17">
    <source>
        <dbReference type="Proteomes" id="UP000000589"/>
    </source>
</evidence>
<dbReference type="Ensembl" id="ENSMUST00000232090.2">
    <property type="protein sequence ID" value="ENSMUSP00000156117.2"/>
    <property type="gene ID" value="ENSMUSG00000091631.3"/>
</dbReference>
<dbReference type="GeneID" id="328759"/>
<keyword evidence="9" id="KW-0675">Receptor</keyword>
<keyword evidence="4 12" id="KW-0812">Transmembrane</keyword>
<dbReference type="InterPro" id="IPR038550">
    <property type="entry name" value="GPCR_3_9-Cys_sf"/>
</dbReference>
<dbReference type="Pfam" id="PF01094">
    <property type="entry name" value="ANF_receptor"/>
    <property type="match status" value="1"/>
</dbReference>
<keyword evidence="6 12" id="KW-1133">Transmembrane helix</keyword>
<dbReference type="GO" id="GO:0004930">
    <property type="term" value="F:G protein-coupled receptor activity"/>
    <property type="evidence" value="ECO:0000318"/>
    <property type="project" value="GO_Central"/>
</dbReference>
<feature type="transmembrane region" description="Helical" evidence="12">
    <location>
        <begin position="803"/>
        <end position="824"/>
    </location>
</feature>
<dbReference type="InterPro" id="IPR000337">
    <property type="entry name" value="GPCR_3"/>
</dbReference>
<dbReference type="AGR" id="MGI:3761354"/>